<keyword evidence="2" id="KW-1185">Reference proteome</keyword>
<name>A0ABD1IE99_SALDI</name>
<dbReference type="Proteomes" id="UP001567538">
    <property type="component" value="Unassembled WGS sequence"/>
</dbReference>
<evidence type="ECO:0000313" key="1">
    <source>
        <dbReference type="EMBL" id="KAL1567031.1"/>
    </source>
</evidence>
<protein>
    <submittedName>
        <fullName evidence="1">Uncharacterized protein</fullName>
    </submittedName>
</protein>
<sequence>MMRDPTVPLVPIATGSDFAASVFSGAEPRLGGIWIIFLWETHVLGDGLLWRKGTCLGCEIYMEVCV</sequence>
<dbReference type="AlphaFoldDB" id="A0ABD1IE99"/>
<evidence type="ECO:0000313" key="2">
    <source>
        <dbReference type="Proteomes" id="UP001567538"/>
    </source>
</evidence>
<gene>
    <name evidence="1" type="ORF">AAHA92_02561</name>
</gene>
<dbReference type="EMBL" id="JBEAFC010000002">
    <property type="protein sequence ID" value="KAL1567031.1"/>
    <property type="molecule type" value="Genomic_DNA"/>
</dbReference>
<comment type="caution">
    <text evidence="1">The sequence shown here is derived from an EMBL/GenBank/DDBJ whole genome shotgun (WGS) entry which is preliminary data.</text>
</comment>
<reference evidence="1 2" key="1">
    <citation type="submission" date="2024-06" db="EMBL/GenBank/DDBJ databases">
        <title>A chromosome level genome sequence of Diviner's sage (Salvia divinorum).</title>
        <authorList>
            <person name="Ford S.A."/>
            <person name="Ro D.-K."/>
            <person name="Ness R.W."/>
            <person name="Phillips M.A."/>
        </authorList>
    </citation>
    <scope>NUCLEOTIDE SEQUENCE [LARGE SCALE GENOMIC DNA]</scope>
    <source>
        <strain evidence="1">SAF-2024a</strain>
        <tissue evidence="1">Leaf</tissue>
    </source>
</reference>
<proteinExistence type="predicted"/>
<organism evidence="1 2">
    <name type="scientific">Salvia divinorum</name>
    <name type="common">Maria pastora</name>
    <name type="synonym">Diviner's sage</name>
    <dbReference type="NCBI Taxonomy" id="28513"/>
    <lineage>
        <taxon>Eukaryota</taxon>
        <taxon>Viridiplantae</taxon>
        <taxon>Streptophyta</taxon>
        <taxon>Embryophyta</taxon>
        <taxon>Tracheophyta</taxon>
        <taxon>Spermatophyta</taxon>
        <taxon>Magnoliopsida</taxon>
        <taxon>eudicotyledons</taxon>
        <taxon>Gunneridae</taxon>
        <taxon>Pentapetalae</taxon>
        <taxon>asterids</taxon>
        <taxon>lamiids</taxon>
        <taxon>Lamiales</taxon>
        <taxon>Lamiaceae</taxon>
        <taxon>Nepetoideae</taxon>
        <taxon>Mentheae</taxon>
        <taxon>Salviinae</taxon>
        <taxon>Salvia</taxon>
        <taxon>Salvia subgen. Calosphace</taxon>
    </lineage>
</organism>
<accession>A0ABD1IE99</accession>